<evidence type="ECO:0000256" key="2">
    <source>
        <dbReference type="ARBA" id="ARBA00010992"/>
    </source>
</evidence>
<dbReference type="AlphaFoldDB" id="A0A4Y9Z529"/>
<dbReference type="InterPro" id="IPR005828">
    <property type="entry name" value="MFS_sugar_transport-like"/>
</dbReference>
<evidence type="ECO:0000313" key="11">
    <source>
        <dbReference type="EMBL" id="TFY68988.1"/>
    </source>
</evidence>
<comment type="caution">
    <text evidence="11">The sequence shown here is derived from an EMBL/GenBank/DDBJ whole genome shotgun (WGS) entry which is preliminary data.</text>
</comment>
<dbReference type="PANTHER" id="PTHR48022">
    <property type="entry name" value="PLASTIDIC GLUCOSE TRANSPORTER 4"/>
    <property type="match status" value="1"/>
</dbReference>
<dbReference type="InterPro" id="IPR050360">
    <property type="entry name" value="MFS_Sugar_Transporters"/>
</dbReference>
<evidence type="ECO:0000256" key="1">
    <source>
        <dbReference type="ARBA" id="ARBA00004141"/>
    </source>
</evidence>
<dbReference type="GO" id="GO:0005351">
    <property type="term" value="F:carbohydrate:proton symporter activity"/>
    <property type="evidence" value="ECO:0007669"/>
    <property type="project" value="TreeGrafter"/>
</dbReference>
<reference evidence="11 12" key="1">
    <citation type="submission" date="2019-02" db="EMBL/GenBank/DDBJ databases">
        <title>Genome sequencing of the rare red list fungi Dentipellis fragilis.</title>
        <authorList>
            <person name="Buettner E."/>
            <person name="Kellner H."/>
        </authorList>
    </citation>
    <scope>NUCLEOTIDE SEQUENCE [LARGE SCALE GENOMIC DNA]</scope>
    <source>
        <strain evidence="11 12">DSM 105465</strain>
    </source>
</reference>
<dbReference type="STRING" id="205917.A0A4Y9Z529"/>
<dbReference type="InterPro" id="IPR003663">
    <property type="entry name" value="Sugar/inositol_transpt"/>
</dbReference>
<feature type="domain" description="Major facilitator superfamily (MFS) profile" evidence="10">
    <location>
        <begin position="80"/>
        <end position="317"/>
    </location>
</feature>
<dbReference type="InterPro" id="IPR036259">
    <property type="entry name" value="MFS_trans_sf"/>
</dbReference>
<sequence length="317" mass="34950">MSRIQSSHVYMKEDTHDVTIPTLTRRQGLDSDTPALTVSPETPTAPVLPELHPHPEPTYVSLKQRFHRRFGMYLRTYSLCSIFASLSGFHFGFDTGSIGPVTVMPQFKAQFDPISPILQGLIVSSILMTASLSSVLAGPLSDRFSRTRTFGTGAGIFCVGSVISSCAYNLAMLFVGRLITGVGEGLFLSTVTVYILEIAPTSIRGQLSCTTQLFVTLGVATGYFFSYGTVNIDSSLSWRLLFITQAIVSLIFCIGSFFLPHSPRWLRHVGRIEDSKRAWERLGYTATEAEKEQEVVQREHNEEAARGARGHGGTQWV</sequence>
<feature type="transmembrane region" description="Helical" evidence="9">
    <location>
        <begin position="236"/>
        <end position="259"/>
    </location>
</feature>
<protein>
    <recommendedName>
        <fullName evidence="10">Major facilitator superfamily (MFS) profile domain-containing protein</fullName>
    </recommendedName>
</protein>
<feature type="transmembrane region" description="Helical" evidence="9">
    <location>
        <begin position="178"/>
        <end position="199"/>
    </location>
</feature>
<keyword evidence="4 9" id="KW-0812">Transmembrane</keyword>
<feature type="transmembrane region" description="Helical" evidence="9">
    <location>
        <begin position="72"/>
        <end position="93"/>
    </location>
</feature>
<accession>A0A4Y9Z529</accession>
<dbReference type="Proteomes" id="UP000298327">
    <property type="component" value="Unassembled WGS sequence"/>
</dbReference>
<evidence type="ECO:0000256" key="5">
    <source>
        <dbReference type="ARBA" id="ARBA00022989"/>
    </source>
</evidence>
<name>A0A4Y9Z529_9AGAM</name>
<evidence type="ECO:0000256" key="3">
    <source>
        <dbReference type="ARBA" id="ARBA00022448"/>
    </source>
</evidence>
<feature type="transmembrane region" description="Helical" evidence="9">
    <location>
        <begin position="211"/>
        <end position="230"/>
    </location>
</feature>
<comment type="similarity">
    <text evidence="2">Belongs to the major facilitator superfamily. Sugar transporter (TC 2.A.1.1) family.</text>
</comment>
<evidence type="ECO:0000256" key="4">
    <source>
        <dbReference type="ARBA" id="ARBA00022692"/>
    </source>
</evidence>
<gene>
    <name evidence="11" type="ORF">EVG20_g3344</name>
</gene>
<dbReference type="InterPro" id="IPR005829">
    <property type="entry name" value="Sugar_transporter_CS"/>
</dbReference>
<organism evidence="11 12">
    <name type="scientific">Dentipellis fragilis</name>
    <dbReference type="NCBI Taxonomy" id="205917"/>
    <lineage>
        <taxon>Eukaryota</taxon>
        <taxon>Fungi</taxon>
        <taxon>Dikarya</taxon>
        <taxon>Basidiomycota</taxon>
        <taxon>Agaricomycotina</taxon>
        <taxon>Agaricomycetes</taxon>
        <taxon>Russulales</taxon>
        <taxon>Hericiaceae</taxon>
        <taxon>Dentipellis</taxon>
    </lineage>
</organism>
<feature type="region of interest" description="Disordered" evidence="8">
    <location>
        <begin position="24"/>
        <end position="49"/>
    </location>
</feature>
<evidence type="ECO:0000313" key="12">
    <source>
        <dbReference type="Proteomes" id="UP000298327"/>
    </source>
</evidence>
<feature type="compositionally biased region" description="Basic and acidic residues" evidence="8">
    <location>
        <begin position="293"/>
        <end position="306"/>
    </location>
</feature>
<evidence type="ECO:0000256" key="8">
    <source>
        <dbReference type="SAM" id="MobiDB-lite"/>
    </source>
</evidence>
<dbReference type="InterPro" id="IPR020846">
    <property type="entry name" value="MFS_dom"/>
</dbReference>
<dbReference type="OrthoDB" id="5399138at2759"/>
<keyword evidence="6 9" id="KW-0472">Membrane</keyword>
<feature type="transmembrane region" description="Helical" evidence="9">
    <location>
        <begin position="150"/>
        <end position="172"/>
    </location>
</feature>
<keyword evidence="12" id="KW-1185">Reference proteome</keyword>
<dbReference type="EMBL" id="SEOQ01000148">
    <property type="protein sequence ID" value="TFY68988.1"/>
    <property type="molecule type" value="Genomic_DNA"/>
</dbReference>
<feature type="transmembrane region" description="Helical" evidence="9">
    <location>
        <begin position="113"/>
        <end position="138"/>
    </location>
</feature>
<keyword evidence="5 9" id="KW-1133">Transmembrane helix</keyword>
<keyword evidence="3" id="KW-0813">Transport</keyword>
<evidence type="ECO:0000256" key="9">
    <source>
        <dbReference type="SAM" id="Phobius"/>
    </source>
</evidence>
<dbReference type="PRINTS" id="PR00171">
    <property type="entry name" value="SUGRTRNSPORT"/>
</dbReference>
<feature type="region of interest" description="Disordered" evidence="8">
    <location>
        <begin position="293"/>
        <end position="317"/>
    </location>
</feature>
<evidence type="ECO:0000259" key="10">
    <source>
        <dbReference type="PROSITE" id="PS50850"/>
    </source>
</evidence>
<dbReference type="PANTHER" id="PTHR48022:SF2">
    <property type="entry name" value="PLASTIDIC GLUCOSE TRANSPORTER 4"/>
    <property type="match status" value="1"/>
</dbReference>
<feature type="non-terminal residue" evidence="11">
    <location>
        <position position="317"/>
    </location>
</feature>
<evidence type="ECO:0000256" key="7">
    <source>
        <dbReference type="ARBA" id="ARBA00049119"/>
    </source>
</evidence>
<comment type="catalytic activity">
    <reaction evidence="7">
        <text>myo-inositol(out) + H(+)(out) = myo-inositol(in) + H(+)(in)</text>
        <dbReference type="Rhea" id="RHEA:60364"/>
        <dbReference type="ChEBI" id="CHEBI:15378"/>
        <dbReference type="ChEBI" id="CHEBI:17268"/>
    </reaction>
</comment>
<dbReference type="Gene3D" id="1.20.1250.20">
    <property type="entry name" value="MFS general substrate transporter like domains"/>
    <property type="match status" value="1"/>
</dbReference>
<proteinExistence type="inferred from homology"/>
<dbReference type="PROSITE" id="PS50850">
    <property type="entry name" value="MFS"/>
    <property type="match status" value="1"/>
</dbReference>
<dbReference type="PROSITE" id="PS00217">
    <property type="entry name" value="SUGAR_TRANSPORT_2"/>
    <property type="match status" value="1"/>
</dbReference>
<dbReference type="GO" id="GO:0016020">
    <property type="term" value="C:membrane"/>
    <property type="evidence" value="ECO:0007669"/>
    <property type="project" value="UniProtKB-SubCell"/>
</dbReference>
<dbReference type="SUPFAM" id="SSF103473">
    <property type="entry name" value="MFS general substrate transporter"/>
    <property type="match status" value="1"/>
</dbReference>
<evidence type="ECO:0000256" key="6">
    <source>
        <dbReference type="ARBA" id="ARBA00023136"/>
    </source>
</evidence>
<dbReference type="Pfam" id="PF00083">
    <property type="entry name" value="Sugar_tr"/>
    <property type="match status" value="1"/>
</dbReference>
<comment type="subcellular location">
    <subcellularLocation>
        <location evidence="1">Membrane</location>
        <topology evidence="1">Multi-pass membrane protein</topology>
    </subcellularLocation>
</comment>